<dbReference type="Pfam" id="PF01419">
    <property type="entry name" value="Jacalin"/>
    <property type="match status" value="1"/>
</dbReference>
<comment type="caution">
    <text evidence="2">The sequence shown here is derived from an EMBL/GenBank/DDBJ whole genome shotgun (WGS) entry which is preliminary data.</text>
</comment>
<evidence type="ECO:0000259" key="1">
    <source>
        <dbReference type="PROSITE" id="PS51752"/>
    </source>
</evidence>
<evidence type="ECO:0000313" key="3">
    <source>
        <dbReference type="Proteomes" id="UP001165083"/>
    </source>
</evidence>
<sequence>MEAHWGEKDDHTRIKYIKFTTSKGNTIEGGNPNKRMKGVATAGAPMGYQLGGFFGRSGGELDSVGASWTSIEPVE</sequence>
<gene>
    <name evidence="2" type="ORF">Plil01_001713400</name>
</gene>
<reference evidence="2" key="1">
    <citation type="submission" date="2023-04" db="EMBL/GenBank/DDBJ databases">
        <title>Phytophthora lilii NBRC 32176.</title>
        <authorList>
            <person name="Ichikawa N."/>
            <person name="Sato H."/>
            <person name="Tonouchi N."/>
        </authorList>
    </citation>
    <scope>NUCLEOTIDE SEQUENCE</scope>
    <source>
        <strain evidence="2">NBRC 32176</strain>
    </source>
</reference>
<dbReference type="OrthoDB" id="107403at2759"/>
<protein>
    <submittedName>
        <fullName evidence="2">Unnamed protein product</fullName>
    </submittedName>
</protein>
<proteinExistence type="predicted"/>
<dbReference type="AlphaFoldDB" id="A0A9W6Y1A2"/>
<dbReference type="PROSITE" id="PS51752">
    <property type="entry name" value="JACALIN_LECTIN"/>
    <property type="match status" value="1"/>
</dbReference>
<keyword evidence="3" id="KW-1185">Reference proteome</keyword>
<dbReference type="InterPro" id="IPR036404">
    <property type="entry name" value="Jacalin-like_lectin_dom_sf"/>
</dbReference>
<evidence type="ECO:0000313" key="2">
    <source>
        <dbReference type="EMBL" id="GMF49651.1"/>
    </source>
</evidence>
<feature type="domain" description="Jacalin-type lectin" evidence="1">
    <location>
        <begin position="1"/>
        <end position="70"/>
    </location>
</feature>
<name>A0A9W6Y1A2_9STRA</name>
<dbReference type="InterPro" id="IPR001229">
    <property type="entry name" value="Jacalin-like_lectin_dom"/>
</dbReference>
<organism evidence="2 3">
    <name type="scientific">Phytophthora lilii</name>
    <dbReference type="NCBI Taxonomy" id="2077276"/>
    <lineage>
        <taxon>Eukaryota</taxon>
        <taxon>Sar</taxon>
        <taxon>Stramenopiles</taxon>
        <taxon>Oomycota</taxon>
        <taxon>Peronosporomycetes</taxon>
        <taxon>Peronosporales</taxon>
        <taxon>Peronosporaceae</taxon>
        <taxon>Phytophthora</taxon>
    </lineage>
</organism>
<dbReference type="EMBL" id="BSXW01004735">
    <property type="protein sequence ID" value="GMF49651.1"/>
    <property type="molecule type" value="Genomic_DNA"/>
</dbReference>
<dbReference type="Proteomes" id="UP001165083">
    <property type="component" value="Unassembled WGS sequence"/>
</dbReference>
<dbReference type="Gene3D" id="2.100.10.30">
    <property type="entry name" value="Jacalin-like lectin domain"/>
    <property type="match status" value="1"/>
</dbReference>
<dbReference type="SUPFAM" id="SSF51101">
    <property type="entry name" value="Mannose-binding lectins"/>
    <property type="match status" value="1"/>
</dbReference>
<accession>A0A9W6Y1A2</accession>